<organism evidence="3">
    <name type="scientific">Corethron hystrix</name>
    <dbReference type="NCBI Taxonomy" id="216773"/>
    <lineage>
        <taxon>Eukaryota</taxon>
        <taxon>Sar</taxon>
        <taxon>Stramenopiles</taxon>
        <taxon>Ochrophyta</taxon>
        <taxon>Bacillariophyta</taxon>
        <taxon>Coscinodiscophyceae</taxon>
        <taxon>Corethrophycidae</taxon>
        <taxon>Corethrales</taxon>
        <taxon>Corethraceae</taxon>
        <taxon>Corethron</taxon>
    </lineage>
</organism>
<feature type="compositionally biased region" description="Basic residues" evidence="1">
    <location>
        <begin position="321"/>
        <end position="330"/>
    </location>
</feature>
<dbReference type="EMBL" id="HBFR01003435">
    <property type="protein sequence ID" value="CAD8875199.1"/>
    <property type="molecule type" value="Transcribed_RNA"/>
</dbReference>
<protein>
    <submittedName>
        <fullName evidence="3">Uncharacterized protein</fullName>
    </submittedName>
</protein>
<feature type="region of interest" description="Disordered" evidence="1">
    <location>
        <begin position="1"/>
        <end position="33"/>
    </location>
</feature>
<feature type="region of interest" description="Disordered" evidence="1">
    <location>
        <begin position="195"/>
        <end position="214"/>
    </location>
</feature>
<evidence type="ECO:0000313" key="2">
    <source>
        <dbReference type="EMBL" id="CAD8875199.1"/>
    </source>
</evidence>
<proteinExistence type="predicted"/>
<feature type="compositionally biased region" description="Polar residues" evidence="1">
    <location>
        <begin position="307"/>
        <end position="316"/>
    </location>
</feature>
<dbReference type="AlphaFoldDB" id="A0A6U5DN90"/>
<name>A0A6U5DN90_9STRA</name>
<evidence type="ECO:0000256" key="1">
    <source>
        <dbReference type="SAM" id="MobiDB-lite"/>
    </source>
</evidence>
<feature type="region of interest" description="Disordered" evidence="1">
    <location>
        <begin position="304"/>
        <end position="332"/>
    </location>
</feature>
<feature type="region of interest" description="Disordered" evidence="1">
    <location>
        <begin position="85"/>
        <end position="104"/>
    </location>
</feature>
<gene>
    <name evidence="2" type="ORF">CHYS00102_LOCUS2374</name>
    <name evidence="3" type="ORF">CHYS00102_LOCUS2375</name>
</gene>
<accession>A0A6U5DN90</accession>
<evidence type="ECO:0000313" key="3">
    <source>
        <dbReference type="EMBL" id="CAD8875200.1"/>
    </source>
</evidence>
<sequence length="883" mass="97605">MARYLRKPSPPSSPNTTTPDIMATSDSDSSDDDMLLNEASIFAPKSRAVARRDAAKQNFMDDLVQDGMDAADRRSRIRDIENLGSDGTKKASISSLLGDEGAMDRQRECQYEDRVMQDIEDIRATLTGVVDYEEAENLIRESGGIAGRRARREKVENALTGKGRKTGAGYVPGEENGLNDSAMFSQFSAGALGEMSGTEEEEQEGGEKVMKKGKHVQGAAGWNISKVHGRRSKANTQFPSDAKSDIINAYDVGYTTFCGVRRAFHSERNNVGSLKAFKEDLVESVLPSMELCGHKDMLLQLLDQKSENGNAKSVSDSPVERRKRRRRPPSRYREVIDSMVTHSTNVIVEKQEDEQHEEKDPTLLRLKHMLQGGRFLDPCSDKNKVSRGPPIAFVRWAYRVAIGEVQPLHLDTSGPKTRSRVDTMESTVPVGQRIDCAARKGAVTAVVKMLTRLPPLPYPQNGNTIESHKETLSETIGCAPLHARWFREAVCHQFGYGDGDGKNNSNDISYDSQKNPMTRISGSVDSSGLGNFLEIWTAALEHNAVVWKDEDSGNKRKRGVKSKMSNIVCLVSVDSRVTEMMVYALRMGLDRCFYSGSGLLEQLQNLILTLLQYQTKSLGTPINTLFLQDQFSPSTAAVIPLFQSWSLCTIGAILDELSNLGPGERGTQDEDDVKGHMPLMLAANILPLSNAAGVVPEGVAFAVFFYKEALLHCLPTLQLKVEAMDDNGNGLFFSRTTVMLALLALEEIYILGEKVMGDGALYYTVLKLCFACVQGGMAQYMLYRKDFKKAKQGNIASFSSSFDADENERLKVLGDLVACCNSLKQRCPNVFTRPHLRRAKELLMGMAVQFGNYVGHVNNQNPSFGQLAIQQKCQVPIDKWCSS</sequence>
<dbReference type="EMBL" id="HBFR01003436">
    <property type="protein sequence ID" value="CAD8875200.1"/>
    <property type="molecule type" value="Transcribed_RNA"/>
</dbReference>
<reference evidence="3" key="1">
    <citation type="submission" date="2021-01" db="EMBL/GenBank/DDBJ databases">
        <authorList>
            <person name="Corre E."/>
            <person name="Pelletier E."/>
            <person name="Niang G."/>
            <person name="Scheremetjew M."/>
            <person name="Finn R."/>
            <person name="Kale V."/>
            <person name="Holt S."/>
            <person name="Cochrane G."/>
            <person name="Meng A."/>
            <person name="Brown T."/>
            <person name="Cohen L."/>
        </authorList>
    </citation>
    <scope>NUCLEOTIDE SEQUENCE</scope>
    <source>
        <strain evidence="3">308</strain>
    </source>
</reference>